<organism evidence="5 6">
    <name type="scientific">Phytopseudomonas daroniae</name>
    <dbReference type="NCBI Taxonomy" id="2487519"/>
    <lineage>
        <taxon>Bacteria</taxon>
        <taxon>Pseudomonadati</taxon>
        <taxon>Pseudomonadota</taxon>
        <taxon>Gammaproteobacteria</taxon>
        <taxon>Pseudomonadales</taxon>
        <taxon>Pseudomonadaceae</taxon>
        <taxon>Phytopseudomonas</taxon>
    </lineage>
</organism>
<evidence type="ECO:0000313" key="5">
    <source>
        <dbReference type="EMBL" id="TBU72709.1"/>
    </source>
</evidence>
<evidence type="ECO:0000259" key="4">
    <source>
        <dbReference type="Pfam" id="PF16344"/>
    </source>
</evidence>
<reference evidence="5 6" key="1">
    <citation type="submission" date="2018-06" db="EMBL/GenBank/DDBJ databases">
        <title>Three novel Pseudomonas species isolated from symptomatic oak.</title>
        <authorList>
            <person name="Bueno-Gonzalez V."/>
            <person name="Brady C."/>
        </authorList>
    </citation>
    <scope>NUCLEOTIDE SEQUENCE [LARGE SCALE GENOMIC DNA]</scope>
    <source>
        <strain evidence="5 6">P9A</strain>
    </source>
</reference>
<evidence type="ECO:0000313" key="6">
    <source>
        <dbReference type="Proteomes" id="UP000292302"/>
    </source>
</evidence>
<name>A0A4Q9QGA9_9GAMM</name>
<dbReference type="Pfam" id="PF16344">
    <property type="entry name" value="FecR_C"/>
    <property type="match status" value="1"/>
</dbReference>
<dbReference type="Pfam" id="PF04773">
    <property type="entry name" value="FecR"/>
    <property type="match status" value="1"/>
</dbReference>
<evidence type="ECO:0000256" key="1">
    <source>
        <dbReference type="SAM" id="Phobius"/>
    </source>
</evidence>
<feature type="domain" description="FecR N-terminal" evidence="3">
    <location>
        <begin position="17"/>
        <end position="58"/>
    </location>
</feature>
<gene>
    <name evidence="5" type="ORF">DNK06_21725</name>
</gene>
<dbReference type="GO" id="GO:0016989">
    <property type="term" value="F:sigma factor antagonist activity"/>
    <property type="evidence" value="ECO:0007669"/>
    <property type="project" value="TreeGrafter"/>
</dbReference>
<dbReference type="Proteomes" id="UP000292302">
    <property type="component" value="Unassembled WGS sequence"/>
</dbReference>
<keyword evidence="1" id="KW-1133">Transmembrane helix</keyword>
<keyword evidence="1" id="KW-0812">Transmembrane</keyword>
<dbReference type="RefSeq" id="WP_131182079.1">
    <property type="nucleotide sequence ID" value="NZ_QJUI01000024.1"/>
</dbReference>
<dbReference type="InterPro" id="IPR032508">
    <property type="entry name" value="FecR_C"/>
</dbReference>
<accession>A0A4Q9QGA9</accession>
<keyword evidence="1" id="KW-0472">Membrane</keyword>
<evidence type="ECO:0000259" key="3">
    <source>
        <dbReference type="Pfam" id="PF16220"/>
    </source>
</evidence>
<dbReference type="Gene3D" id="3.55.50.30">
    <property type="match status" value="1"/>
</dbReference>
<keyword evidence="6" id="KW-1185">Reference proteome</keyword>
<dbReference type="EMBL" id="QJUI01000024">
    <property type="protein sequence ID" value="TBU72709.1"/>
    <property type="molecule type" value="Genomic_DNA"/>
</dbReference>
<dbReference type="Gene3D" id="2.60.120.1440">
    <property type="match status" value="1"/>
</dbReference>
<feature type="transmembrane region" description="Helical" evidence="1">
    <location>
        <begin position="90"/>
        <end position="111"/>
    </location>
</feature>
<evidence type="ECO:0000259" key="2">
    <source>
        <dbReference type="Pfam" id="PF04773"/>
    </source>
</evidence>
<dbReference type="InterPro" id="IPR012373">
    <property type="entry name" value="Ferrdict_sens_TM"/>
</dbReference>
<protein>
    <submittedName>
        <fullName evidence="5">Iron dicitrate transport regulator FecR</fullName>
    </submittedName>
</protein>
<sequence>MSHESHLQEESLSAIEQDAWLWLGRLQGQPGDKVQMAFEQWLAASPEHVDAFVQMQSLWQLSRPVAQNLANEEAQALQQYLRPAPRRRRYWAAAALSLAASLALMVWGSGWQPLHWVDDLGADYVSAPGEVRNLTLADGSTVVLDADSAIAVRYDAVGRHVELRRGTAYFRVTPAAVPFAVAVAGGEARVLGTRFEVRKLQDGGRVTVLQGRVAVRGSPAEAPQILTANQQLSFAAGFSEHLRSVDAEATTSWRDGRLSFYRVPLGEVLSELERYYPGRILLLDSELAQRRVSGSFSSNDPLEVLAALQNVLGFEQHQLFGRLLILR</sequence>
<feature type="domain" description="Protein FecR C-terminal" evidence="4">
    <location>
        <begin position="257"/>
        <end position="314"/>
    </location>
</feature>
<comment type="caution">
    <text evidence="5">The sequence shown here is derived from an EMBL/GenBank/DDBJ whole genome shotgun (WGS) entry which is preliminary data.</text>
</comment>
<dbReference type="PANTHER" id="PTHR30273">
    <property type="entry name" value="PERIPLASMIC SIGNAL SENSOR AND SIGMA FACTOR ACTIVATOR FECR-RELATED"/>
    <property type="match status" value="1"/>
</dbReference>
<dbReference type="Pfam" id="PF16220">
    <property type="entry name" value="DUF4880"/>
    <property type="match status" value="1"/>
</dbReference>
<dbReference type="InterPro" id="IPR006860">
    <property type="entry name" value="FecR"/>
</dbReference>
<dbReference type="OrthoDB" id="7030008at2"/>
<feature type="domain" description="FecR protein" evidence="2">
    <location>
        <begin position="123"/>
        <end position="213"/>
    </location>
</feature>
<dbReference type="AlphaFoldDB" id="A0A4Q9QGA9"/>
<dbReference type="PIRSF" id="PIRSF018266">
    <property type="entry name" value="FecR"/>
    <property type="match status" value="1"/>
</dbReference>
<dbReference type="PANTHER" id="PTHR30273:SF2">
    <property type="entry name" value="PROTEIN FECR"/>
    <property type="match status" value="1"/>
</dbReference>
<proteinExistence type="predicted"/>
<dbReference type="InterPro" id="IPR032623">
    <property type="entry name" value="FecR_N"/>
</dbReference>